<feature type="non-terminal residue" evidence="4">
    <location>
        <position position="365"/>
    </location>
</feature>
<name>A0ABQ5SBI9_9CHLO</name>
<gene>
    <name evidence="4" type="ORF">VaNZ11_011110</name>
</gene>
<dbReference type="Pfam" id="PF12998">
    <property type="entry name" value="ING"/>
    <property type="match status" value="1"/>
</dbReference>
<reference evidence="4 5" key="1">
    <citation type="journal article" date="2023" name="IScience">
        <title>Expanded male sex-determining region conserved during the evolution of homothallism in the green alga Volvox.</title>
        <authorList>
            <person name="Yamamoto K."/>
            <person name="Matsuzaki R."/>
            <person name="Mahakham W."/>
            <person name="Heman W."/>
            <person name="Sekimoto H."/>
            <person name="Kawachi M."/>
            <person name="Minakuchi Y."/>
            <person name="Toyoda A."/>
            <person name="Nozaki H."/>
        </authorList>
    </citation>
    <scope>NUCLEOTIDE SEQUENCE [LARGE SCALE GENOMIC DNA]</scope>
    <source>
        <strain evidence="4 5">NIES-4468</strain>
    </source>
</reference>
<dbReference type="InterPro" id="IPR028651">
    <property type="entry name" value="ING_fam"/>
</dbReference>
<comment type="caution">
    <text evidence="4">The sequence shown here is derived from an EMBL/GenBank/DDBJ whole genome shotgun (WGS) entry which is preliminary data.</text>
</comment>
<evidence type="ECO:0000259" key="3">
    <source>
        <dbReference type="SMART" id="SM01408"/>
    </source>
</evidence>
<protein>
    <recommendedName>
        <fullName evidence="3">Inhibitor of growth protein N-terminal histone-binding domain-containing protein</fullName>
    </recommendedName>
</protein>
<feature type="region of interest" description="Disordered" evidence="2">
    <location>
        <begin position="159"/>
        <end position="224"/>
    </location>
</feature>
<dbReference type="InterPro" id="IPR024610">
    <property type="entry name" value="ING_N_histone-binding"/>
</dbReference>
<feature type="compositionally biased region" description="Gly residues" evidence="2">
    <location>
        <begin position="190"/>
        <end position="201"/>
    </location>
</feature>
<evidence type="ECO:0000256" key="2">
    <source>
        <dbReference type="SAM" id="MobiDB-lite"/>
    </source>
</evidence>
<dbReference type="Proteomes" id="UP001165090">
    <property type="component" value="Unassembled WGS sequence"/>
</dbReference>
<evidence type="ECO:0000313" key="5">
    <source>
        <dbReference type="Proteomes" id="UP001165090"/>
    </source>
</evidence>
<dbReference type="EMBL" id="BSDZ01000078">
    <property type="protein sequence ID" value="GLI67014.1"/>
    <property type="molecule type" value="Genomic_DNA"/>
</dbReference>
<dbReference type="PANTHER" id="PTHR10333:SF42">
    <property type="entry name" value="INHIBITOR OF GROWTH PROTEIN 5"/>
    <property type="match status" value="1"/>
</dbReference>
<evidence type="ECO:0000256" key="1">
    <source>
        <dbReference type="ARBA" id="ARBA00022853"/>
    </source>
</evidence>
<organism evidence="4 5">
    <name type="scientific">Volvox africanus</name>
    <dbReference type="NCBI Taxonomy" id="51714"/>
    <lineage>
        <taxon>Eukaryota</taxon>
        <taxon>Viridiplantae</taxon>
        <taxon>Chlorophyta</taxon>
        <taxon>core chlorophytes</taxon>
        <taxon>Chlorophyceae</taxon>
        <taxon>CS clade</taxon>
        <taxon>Chlamydomonadales</taxon>
        <taxon>Volvocaceae</taxon>
        <taxon>Volvox</taxon>
    </lineage>
</organism>
<evidence type="ECO:0000313" key="4">
    <source>
        <dbReference type="EMBL" id="GLI67014.1"/>
    </source>
</evidence>
<feature type="compositionally biased region" description="Polar residues" evidence="2">
    <location>
        <begin position="215"/>
        <end position="224"/>
    </location>
</feature>
<keyword evidence="1" id="KW-0156">Chromatin regulator</keyword>
<dbReference type="SMART" id="SM01408">
    <property type="entry name" value="ING"/>
    <property type="match status" value="1"/>
</dbReference>
<sequence length="365" mass="39996">MALHSSANVMYLESFVESTSSLPTELQRILNTIKALDEKCNDLSLELQANVGVLLAMPPTHQQPTVNPEYEELVSRIGGAQKLLVQFAEEKVQLAQQAHDLLEVHALELERVTDDLDKELRRNNPDASLEYLQDFALDTTRGKTPRLEEFNMSLQQELSLPPAPAPAPKKAPAASNIASKGKRPRDEEAGGAGVGGPGGGASVAIQQPPAKKKTTVASMQLSTQPSSFEEYAIDTLPSYDEPVATEAPVPFMRPPPAGYKPSSTRPQAATGGLVRYLCPEDIREDLVGRHAELFWPDDNLWYLIEIQEVNVATREGRVLYSTGDFETLNLEETARDMHMVCMPTTAGAIALTTQLQKRSERLLVA</sequence>
<accession>A0ABQ5SBI9</accession>
<dbReference type="PANTHER" id="PTHR10333">
    <property type="entry name" value="INHIBITOR OF GROWTH PROTEIN"/>
    <property type="match status" value="1"/>
</dbReference>
<proteinExistence type="predicted"/>
<keyword evidence="5" id="KW-1185">Reference proteome</keyword>
<dbReference type="Gene3D" id="6.10.140.1740">
    <property type="match status" value="1"/>
</dbReference>
<feature type="domain" description="Inhibitor of growth protein N-terminal histone-binding" evidence="3">
    <location>
        <begin position="11"/>
        <end position="116"/>
    </location>
</feature>